<feature type="region of interest" description="Disordered" evidence="4">
    <location>
        <begin position="1"/>
        <end position="109"/>
    </location>
</feature>
<evidence type="ECO:0000256" key="1">
    <source>
        <dbReference type="ARBA" id="ARBA00022723"/>
    </source>
</evidence>
<reference evidence="6" key="1">
    <citation type="submission" date="2011-02" db="EMBL/GenBank/DDBJ databases">
        <authorList>
            <person name="Aslett M."/>
        </authorList>
    </citation>
    <scope>NUCLEOTIDE SEQUENCE</scope>
    <source>
        <strain evidence="6">Liverpool</strain>
    </source>
</reference>
<feature type="region of interest" description="Disordered" evidence="4">
    <location>
        <begin position="149"/>
        <end position="205"/>
    </location>
</feature>
<keyword evidence="3" id="KW-0862">Zinc</keyword>
<feature type="compositionally biased region" description="Low complexity" evidence="4">
    <location>
        <begin position="30"/>
        <end position="42"/>
    </location>
</feature>
<reference evidence="6" key="2">
    <citation type="submission" date="2011-03" db="EMBL/GenBank/DDBJ databases">
        <title>Comparative genomics and transcriptomics of Neospora caninum and Toxoplasma gondii.</title>
        <authorList>
            <person name="Reid A.J."/>
            <person name="Sohal A."/>
            <person name="Harris D."/>
            <person name="Quail M."/>
            <person name="Sanders M."/>
            <person name="Berriman M."/>
            <person name="Wastling J.M."/>
            <person name="Pain A."/>
        </authorList>
    </citation>
    <scope>NUCLEOTIDE SEQUENCE</scope>
    <source>
        <strain evidence="6">Liverpool</strain>
    </source>
</reference>
<dbReference type="GeneID" id="13445483"/>
<proteinExistence type="predicted"/>
<accession>F0VRB2</accession>
<keyword evidence="8" id="KW-1185">Reference proteome</keyword>
<dbReference type="Proteomes" id="UP000007494">
    <property type="component" value="Chromosome XII"/>
</dbReference>
<keyword evidence="2" id="KW-0863">Zinc-finger</keyword>
<dbReference type="PROSITE" id="PS01358">
    <property type="entry name" value="ZF_RANBP2_1"/>
    <property type="match status" value="1"/>
</dbReference>
<dbReference type="GO" id="GO:0008270">
    <property type="term" value="F:zinc ion binding"/>
    <property type="evidence" value="ECO:0007669"/>
    <property type="project" value="UniProtKB-KW"/>
</dbReference>
<gene>
    <name evidence="7" type="ORF">BN1204_066850</name>
    <name evidence="6" type="ORF">NCLIV_066850</name>
</gene>
<dbReference type="RefSeq" id="XP_003886285.1">
    <property type="nucleotide sequence ID" value="XM_003886236.1"/>
</dbReference>
<reference evidence="8" key="3">
    <citation type="journal article" date="2012" name="PLoS Pathog.">
        <title>Comparative genomics of the apicomplexan parasites Toxoplasma gondii and Neospora caninum: Coccidia differing in host range and transmission strategy.</title>
        <authorList>
            <person name="Reid A.J."/>
            <person name="Vermont S.J."/>
            <person name="Cotton J.A."/>
            <person name="Harris D."/>
            <person name="Hill-Cawthorne G.A."/>
            <person name="Konen-Waisman S."/>
            <person name="Latham S.M."/>
            <person name="Mourier T."/>
            <person name="Norton R."/>
            <person name="Quail M.A."/>
            <person name="Sanders M."/>
            <person name="Shanmugam D."/>
            <person name="Sohal A."/>
            <person name="Wasmuth J.D."/>
            <person name="Brunk B."/>
            <person name="Grigg M.E."/>
            <person name="Howard J.C."/>
            <person name="Parkinson J."/>
            <person name="Roos D.S."/>
            <person name="Trees A.J."/>
            <person name="Berriman M."/>
            <person name="Pain A."/>
            <person name="Wastling J.M."/>
        </authorList>
    </citation>
    <scope>NUCLEOTIDE SEQUENCE [LARGE SCALE GENOMIC DNA]</scope>
    <source>
        <strain evidence="8">Liverpool</strain>
    </source>
</reference>
<protein>
    <recommendedName>
        <fullName evidence="5">RanBP2-type domain-containing protein</fullName>
    </recommendedName>
</protein>
<keyword evidence="1" id="KW-0479">Metal-binding</keyword>
<organism evidence="6 8">
    <name type="scientific">Neospora caninum (strain Liverpool)</name>
    <dbReference type="NCBI Taxonomy" id="572307"/>
    <lineage>
        <taxon>Eukaryota</taxon>
        <taxon>Sar</taxon>
        <taxon>Alveolata</taxon>
        <taxon>Apicomplexa</taxon>
        <taxon>Conoidasida</taxon>
        <taxon>Coccidia</taxon>
        <taxon>Eucoccidiorida</taxon>
        <taxon>Eimeriorina</taxon>
        <taxon>Sarcocystidae</taxon>
        <taxon>Neospora</taxon>
    </lineage>
</organism>
<dbReference type="eggNOG" id="ENOG502QYKU">
    <property type="taxonomic scope" value="Eukaryota"/>
</dbReference>
<feature type="compositionally biased region" description="Pro residues" evidence="4">
    <location>
        <begin position="65"/>
        <end position="75"/>
    </location>
</feature>
<evidence type="ECO:0000313" key="8">
    <source>
        <dbReference type="Proteomes" id="UP000007494"/>
    </source>
</evidence>
<feature type="compositionally biased region" description="Basic and acidic residues" evidence="4">
    <location>
        <begin position="195"/>
        <end position="204"/>
    </location>
</feature>
<sequence length="321" mass="35835">MKSKKKAHGDRKKHRHQEKHKDKRRHRRPSSSSDSSASLSRSPVRKKIRGRKPDSSASTTQREISPPPRVFPPSPRSYGRDARANCAYALDDRSRRRTRRRSSCENEVVSFTYSRPTVDAASSEAAEADHTRTLRSSSVVAKVAAATLKNRSPATREERGAPEQLIPSERLAHGSSENRRKAHVGVRDGFSGDKSLGKPDRPGIEDSSALAASSYELKTYHKAFGLDVGGYAFVGEEESFPLSDSRREEDRRPLEAAVAAGAAASLLHGSLVEVKGTERPRRFEKRTSKTHPHLFWQCWSCGADNYKTRHQCFKCNRLFAA</sequence>
<evidence type="ECO:0000256" key="4">
    <source>
        <dbReference type="SAM" id="MobiDB-lite"/>
    </source>
</evidence>
<feature type="domain" description="RanBP2-type" evidence="5">
    <location>
        <begin position="296"/>
        <end position="315"/>
    </location>
</feature>
<evidence type="ECO:0000313" key="6">
    <source>
        <dbReference type="EMBL" id="CBZ56260.1"/>
    </source>
</evidence>
<dbReference type="OMA" id="WSCGADN"/>
<dbReference type="EMBL" id="FR823393">
    <property type="protein sequence ID" value="CBZ56260.1"/>
    <property type="molecule type" value="Genomic_DNA"/>
</dbReference>
<evidence type="ECO:0000313" key="7">
    <source>
        <dbReference type="EMBL" id="CEL71022.1"/>
    </source>
</evidence>
<evidence type="ECO:0000259" key="5">
    <source>
        <dbReference type="PROSITE" id="PS01358"/>
    </source>
</evidence>
<dbReference type="InterPro" id="IPR001876">
    <property type="entry name" value="Znf_RanBP2"/>
</dbReference>
<dbReference type="EMBL" id="LN714487">
    <property type="protein sequence ID" value="CEL71022.1"/>
    <property type="molecule type" value="Genomic_DNA"/>
</dbReference>
<reference evidence="7" key="4">
    <citation type="journal article" date="2015" name="PLoS ONE">
        <title>Comprehensive Evaluation of Toxoplasma gondii VEG and Neospora caninum LIV Genomes with Tachyzoite Stage Transcriptome and Proteome Defines Novel Transcript Features.</title>
        <authorList>
            <person name="Ramaprasad A."/>
            <person name="Mourier T."/>
            <person name="Naeem R."/>
            <person name="Malas T.B."/>
            <person name="Moussa E."/>
            <person name="Panigrahi A."/>
            <person name="Vermont S.J."/>
            <person name="Otto T.D."/>
            <person name="Wastling J."/>
            <person name="Pain A."/>
        </authorList>
    </citation>
    <scope>NUCLEOTIDE SEQUENCE</scope>
    <source>
        <strain evidence="7">Liverpool</strain>
    </source>
</reference>
<evidence type="ECO:0000256" key="3">
    <source>
        <dbReference type="ARBA" id="ARBA00022833"/>
    </source>
</evidence>
<dbReference type="InParanoid" id="F0VRB2"/>
<evidence type="ECO:0000256" key="2">
    <source>
        <dbReference type="ARBA" id="ARBA00022771"/>
    </source>
</evidence>
<name>F0VRB2_NEOCL</name>
<feature type="compositionally biased region" description="Basic residues" evidence="4">
    <location>
        <begin position="1"/>
        <end position="29"/>
    </location>
</feature>
<dbReference type="VEuPathDB" id="ToxoDB:NCLIV_066850"/>
<feature type="compositionally biased region" description="Basic and acidic residues" evidence="4">
    <location>
        <begin position="170"/>
        <end position="179"/>
    </location>
</feature>
<dbReference type="AlphaFoldDB" id="F0VRB2"/>
<dbReference type="OrthoDB" id="333724at2759"/>